<name>A0A383ULZ8_BLUHO</name>
<sequence>MSLFYSCGGKEISCTGLEEYLIKQMRVKVWLYFVIKNGFSFIGHSNYSFET</sequence>
<evidence type="ECO:0000313" key="2">
    <source>
        <dbReference type="Proteomes" id="UP000275772"/>
    </source>
</evidence>
<reference evidence="1 2" key="1">
    <citation type="submission" date="2017-11" db="EMBL/GenBank/DDBJ databases">
        <authorList>
            <person name="Kracher B."/>
        </authorList>
    </citation>
    <scope>NUCLEOTIDE SEQUENCE [LARGE SCALE GENOMIC DNA]</scope>
    <source>
        <strain evidence="1 2">RACE1</strain>
    </source>
</reference>
<protein>
    <submittedName>
        <fullName evidence="1">Uncharacterized protein</fullName>
    </submittedName>
</protein>
<evidence type="ECO:0000313" key="1">
    <source>
        <dbReference type="EMBL" id="SZF01331.1"/>
    </source>
</evidence>
<organism evidence="1 2">
    <name type="scientific">Blumeria hordei</name>
    <name type="common">Barley powdery mildew</name>
    <name type="synonym">Blumeria graminis f. sp. hordei</name>
    <dbReference type="NCBI Taxonomy" id="2867405"/>
    <lineage>
        <taxon>Eukaryota</taxon>
        <taxon>Fungi</taxon>
        <taxon>Dikarya</taxon>
        <taxon>Ascomycota</taxon>
        <taxon>Pezizomycotina</taxon>
        <taxon>Leotiomycetes</taxon>
        <taxon>Erysiphales</taxon>
        <taxon>Erysiphaceae</taxon>
        <taxon>Blumeria</taxon>
    </lineage>
</organism>
<dbReference type="VEuPathDB" id="FungiDB:BLGHR1_12093"/>
<proteinExistence type="predicted"/>
<accession>A0A383ULZ8</accession>
<dbReference type="Proteomes" id="UP000275772">
    <property type="component" value="Unassembled WGS sequence"/>
</dbReference>
<gene>
    <name evidence="1" type="ORF">BLGHR1_12093</name>
</gene>
<dbReference type="EMBL" id="UNSH01000036">
    <property type="protein sequence ID" value="SZF01331.1"/>
    <property type="molecule type" value="Genomic_DNA"/>
</dbReference>
<dbReference type="AlphaFoldDB" id="A0A383ULZ8"/>